<keyword evidence="1 2" id="KW-0418">Kinase</keyword>
<dbReference type="AlphaFoldDB" id="A0A9W8DXS7"/>
<keyword evidence="1 2" id="KW-0808">Transferase</keyword>
<accession>A0A9W8DXS7</accession>
<sequence length="63" mass="6962">PLEPDFNQTDFKAPMAGFGYGLPISRCYARYFGGDLKLISMEGYGTDAYLHLSRLSDSAEPLP</sequence>
<name>A0A9W8DXS7_9FUNG</name>
<evidence type="ECO:0000256" key="1">
    <source>
        <dbReference type="RuleBase" id="RU366032"/>
    </source>
</evidence>
<dbReference type="GO" id="GO:0005524">
    <property type="term" value="F:ATP binding"/>
    <property type="evidence" value="ECO:0007669"/>
    <property type="project" value="UniProtKB-UniRule"/>
</dbReference>
<evidence type="ECO:0000313" key="2">
    <source>
        <dbReference type="EMBL" id="KAJ1923367.1"/>
    </source>
</evidence>
<dbReference type="SUPFAM" id="SSF55874">
    <property type="entry name" value="ATPase domain of HSP90 chaperone/DNA topoisomerase II/histidine kinase"/>
    <property type="match status" value="1"/>
</dbReference>
<dbReference type="GO" id="GO:0004740">
    <property type="term" value="F:pyruvate dehydrogenase (acetyl-transferring) kinase activity"/>
    <property type="evidence" value="ECO:0007669"/>
    <property type="project" value="TreeGrafter"/>
</dbReference>
<dbReference type="PANTHER" id="PTHR11947:SF3">
    <property type="entry name" value="[PYRUVATE DEHYDROGENASE (ACETYL-TRANSFERRING)] KINASE, MITOCHONDRIAL"/>
    <property type="match status" value="1"/>
</dbReference>
<dbReference type="Proteomes" id="UP001150569">
    <property type="component" value="Unassembled WGS sequence"/>
</dbReference>
<dbReference type="OrthoDB" id="241648at2759"/>
<keyword evidence="1" id="KW-0547">Nucleotide-binding</keyword>
<dbReference type="GO" id="GO:0005759">
    <property type="term" value="C:mitochondrial matrix"/>
    <property type="evidence" value="ECO:0007669"/>
    <property type="project" value="UniProtKB-SubCell"/>
</dbReference>
<protein>
    <recommendedName>
        <fullName evidence="1">Protein-serine/threonine kinase</fullName>
        <ecNumber evidence="1">2.7.11.-</ecNumber>
    </recommendedName>
</protein>
<evidence type="ECO:0000313" key="3">
    <source>
        <dbReference type="Proteomes" id="UP001150569"/>
    </source>
</evidence>
<organism evidence="2 3">
    <name type="scientific">Tieghemiomyces parasiticus</name>
    <dbReference type="NCBI Taxonomy" id="78921"/>
    <lineage>
        <taxon>Eukaryota</taxon>
        <taxon>Fungi</taxon>
        <taxon>Fungi incertae sedis</taxon>
        <taxon>Zoopagomycota</taxon>
        <taxon>Kickxellomycotina</taxon>
        <taxon>Dimargaritomycetes</taxon>
        <taxon>Dimargaritales</taxon>
        <taxon>Dimargaritaceae</taxon>
        <taxon>Tieghemiomyces</taxon>
    </lineage>
</organism>
<comment type="caution">
    <text evidence="2">The sequence shown here is derived from an EMBL/GenBank/DDBJ whole genome shotgun (WGS) entry which is preliminary data.</text>
</comment>
<dbReference type="EMBL" id="JANBPT010000338">
    <property type="protein sequence ID" value="KAJ1923367.1"/>
    <property type="molecule type" value="Genomic_DNA"/>
</dbReference>
<keyword evidence="1" id="KW-0496">Mitochondrion</keyword>
<keyword evidence="3" id="KW-1185">Reference proteome</keyword>
<keyword evidence="1" id="KW-0067">ATP-binding</keyword>
<dbReference type="Gene3D" id="3.30.565.10">
    <property type="entry name" value="Histidine kinase-like ATPase, C-terminal domain"/>
    <property type="match status" value="1"/>
</dbReference>
<comment type="similarity">
    <text evidence="1">Belongs to the PDK/BCKDK protein kinase family.</text>
</comment>
<proteinExistence type="inferred from homology"/>
<feature type="non-terminal residue" evidence="2">
    <location>
        <position position="1"/>
    </location>
</feature>
<dbReference type="EC" id="2.7.11.-" evidence="1"/>
<gene>
    <name evidence="2" type="primary">PDK2_2</name>
    <name evidence="2" type="ORF">IWQ60_005919</name>
</gene>
<dbReference type="InterPro" id="IPR039028">
    <property type="entry name" value="BCKD/PDK"/>
</dbReference>
<dbReference type="PANTHER" id="PTHR11947">
    <property type="entry name" value="PYRUVATE DEHYDROGENASE KINASE"/>
    <property type="match status" value="1"/>
</dbReference>
<dbReference type="InterPro" id="IPR036890">
    <property type="entry name" value="HATPase_C_sf"/>
</dbReference>
<comment type="subcellular location">
    <subcellularLocation>
        <location evidence="1">Mitochondrion matrix</location>
    </subcellularLocation>
</comment>
<reference evidence="2" key="1">
    <citation type="submission" date="2022-07" db="EMBL/GenBank/DDBJ databases">
        <title>Phylogenomic reconstructions and comparative analyses of Kickxellomycotina fungi.</title>
        <authorList>
            <person name="Reynolds N.K."/>
            <person name="Stajich J.E."/>
            <person name="Barry K."/>
            <person name="Grigoriev I.V."/>
            <person name="Crous P."/>
            <person name="Smith M.E."/>
        </authorList>
    </citation>
    <scope>NUCLEOTIDE SEQUENCE</scope>
    <source>
        <strain evidence="2">RSA 861</strain>
    </source>
</reference>
<dbReference type="GO" id="GO:0010906">
    <property type="term" value="P:regulation of glucose metabolic process"/>
    <property type="evidence" value="ECO:0007669"/>
    <property type="project" value="TreeGrafter"/>
</dbReference>